<protein>
    <submittedName>
        <fullName evidence="1">Uncharacterized protein</fullName>
    </submittedName>
</protein>
<comment type="caution">
    <text evidence="1">The sequence shown here is derived from an EMBL/GenBank/DDBJ whole genome shotgun (WGS) entry which is preliminary data.</text>
</comment>
<reference evidence="1 2" key="1">
    <citation type="submission" date="2021-06" db="EMBL/GenBank/DDBJ databases">
        <authorList>
            <person name="Palmer J.M."/>
        </authorList>
    </citation>
    <scope>NUCLEOTIDE SEQUENCE [LARGE SCALE GENOMIC DNA]</scope>
    <source>
        <strain evidence="1 2">AS_MEX2019</strain>
        <tissue evidence="1">Muscle</tissue>
    </source>
</reference>
<accession>A0ABV0ZRF9</accession>
<gene>
    <name evidence="1" type="ORF">AMECASPLE_031031</name>
</gene>
<organism evidence="1 2">
    <name type="scientific">Ameca splendens</name>
    <dbReference type="NCBI Taxonomy" id="208324"/>
    <lineage>
        <taxon>Eukaryota</taxon>
        <taxon>Metazoa</taxon>
        <taxon>Chordata</taxon>
        <taxon>Craniata</taxon>
        <taxon>Vertebrata</taxon>
        <taxon>Euteleostomi</taxon>
        <taxon>Actinopterygii</taxon>
        <taxon>Neopterygii</taxon>
        <taxon>Teleostei</taxon>
        <taxon>Neoteleostei</taxon>
        <taxon>Acanthomorphata</taxon>
        <taxon>Ovalentaria</taxon>
        <taxon>Atherinomorphae</taxon>
        <taxon>Cyprinodontiformes</taxon>
        <taxon>Goodeidae</taxon>
        <taxon>Ameca</taxon>
    </lineage>
</organism>
<evidence type="ECO:0000313" key="1">
    <source>
        <dbReference type="EMBL" id="MEQ2308710.1"/>
    </source>
</evidence>
<dbReference type="EMBL" id="JAHRIP010069626">
    <property type="protein sequence ID" value="MEQ2308710.1"/>
    <property type="molecule type" value="Genomic_DNA"/>
</dbReference>
<proteinExistence type="predicted"/>
<name>A0ABV0ZRF9_9TELE</name>
<sequence>MLPSTQPLILTLGQPVAQRCYSPARTCCAFSAVHLHRKKTHWLCRQRACVCQAIQQKRLESSLLREGSRKMEGGSE</sequence>
<keyword evidence="2" id="KW-1185">Reference proteome</keyword>
<evidence type="ECO:0000313" key="2">
    <source>
        <dbReference type="Proteomes" id="UP001469553"/>
    </source>
</evidence>
<dbReference type="Proteomes" id="UP001469553">
    <property type="component" value="Unassembled WGS sequence"/>
</dbReference>